<dbReference type="InterPro" id="IPR032675">
    <property type="entry name" value="LRR_dom_sf"/>
</dbReference>
<protein>
    <submittedName>
        <fullName evidence="2">Uncharacterized protein</fullName>
    </submittedName>
</protein>
<reference evidence="2" key="1">
    <citation type="submission" date="2022-08" db="EMBL/GenBank/DDBJ databases">
        <authorList>
            <person name="Gutierrez-Valencia J."/>
        </authorList>
    </citation>
    <scope>NUCLEOTIDE SEQUENCE</scope>
</reference>
<evidence type="ECO:0000256" key="1">
    <source>
        <dbReference type="ARBA" id="ARBA00022821"/>
    </source>
</evidence>
<name>A0AAV0Q5I0_9ROSI</name>
<organism evidence="2 3">
    <name type="scientific">Linum tenue</name>
    <dbReference type="NCBI Taxonomy" id="586396"/>
    <lineage>
        <taxon>Eukaryota</taxon>
        <taxon>Viridiplantae</taxon>
        <taxon>Streptophyta</taxon>
        <taxon>Embryophyta</taxon>
        <taxon>Tracheophyta</taxon>
        <taxon>Spermatophyta</taxon>
        <taxon>Magnoliopsida</taxon>
        <taxon>eudicotyledons</taxon>
        <taxon>Gunneridae</taxon>
        <taxon>Pentapetalae</taxon>
        <taxon>rosids</taxon>
        <taxon>fabids</taxon>
        <taxon>Malpighiales</taxon>
        <taxon>Linaceae</taxon>
        <taxon>Linum</taxon>
    </lineage>
</organism>
<dbReference type="GO" id="GO:0006952">
    <property type="term" value="P:defense response"/>
    <property type="evidence" value="ECO:0007669"/>
    <property type="project" value="UniProtKB-KW"/>
</dbReference>
<proteinExistence type="predicted"/>
<dbReference type="PANTHER" id="PTHR36766">
    <property type="entry name" value="PLANT BROAD-SPECTRUM MILDEW RESISTANCE PROTEIN RPW8"/>
    <property type="match status" value="1"/>
</dbReference>
<dbReference type="PANTHER" id="PTHR36766:SF70">
    <property type="entry name" value="DISEASE RESISTANCE PROTEIN RGA4"/>
    <property type="match status" value="1"/>
</dbReference>
<dbReference type="AlphaFoldDB" id="A0AAV0Q5I0"/>
<evidence type="ECO:0000313" key="2">
    <source>
        <dbReference type="EMBL" id="CAI0533565.1"/>
    </source>
</evidence>
<dbReference type="SUPFAM" id="SSF52058">
    <property type="entry name" value="L domain-like"/>
    <property type="match status" value="1"/>
</dbReference>
<dbReference type="Proteomes" id="UP001154282">
    <property type="component" value="Unassembled WGS sequence"/>
</dbReference>
<gene>
    <name evidence="2" type="ORF">LITE_LOCUS41252</name>
</gene>
<dbReference type="Gene3D" id="3.80.10.10">
    <property type="entry name" value="Ribonuclease Inhibitor"/>
    <property type="match status" value="2"/>
</dbReference>
<keyword evidence="3" id="KW-1185">Reference proteome</keyword>
<evidence type="ECO:0000313" key="3">
    <source>
        <dbReference type="Proteomes" id="UP001154282"/>
    </source>
</evidence>
<accession>A0AAV0Q5I0</accession>
<dbReference type="EMBL" id="CAMGYJ010000009">
    <property type="protein sequence ID" value="CAI0533565.1"/>
    <property type="molecule type" value="Genomic_DNA"/>
</dbReference>
<comment type="caution">
    <text evidence="2">The sequence shown here is derived from an EMBL/GenBank/DDBJ whole genome shotgun (WGS) entry which is preliminary data.</text>
</comment>
<sequence length="253" mass="28508">MDPNDTLLPSSLTRLSIDYTTFEWLPNLENLENLAELRLNLCAKLKAIQGVGRLKALQTLEISSLRCLNSLDGLVDLMSSCNYKLTNLIIWRCPLLITALDEYCRSESALPRLKVLQIGGVLRFSNDSSGTTMLEGLENLTELVELVLVNLPSVQRLPSLSKLRALQRLIVWDIPNLREIEGLEGLKSLKKLQVGAYTSLERLAIADLPSGMEWLTLDLRGCTNFTTDLSTLKLQWSTGKIRWPDRNLFLGFY</sequence>
<keyword evidence="1" id="KW-0611">Plant defense</keyword>